<evidence type="ECO:0000313" key="5">
    <source>
        <dbReference type="Proteomes" id="UP000274082"/>
    </source>
</evidence>
<evidence type="ECO:0000256" key="1">
    <source>
        <dbReference type="ARBA" id="ARBA00022737"/>
    </source>
</evidence>
<dbReference type="PANTHER" id="PTHR13561:SF20">
    <property type="entry name" value="DNA TOPOISOMERASE 2-BINDING PROTEIN 1"/>
    <property type="match status" value="1"/>
</dbReference>
<evidence type="ECO:0000256" key="2">
    <source>
        <dbReference type="SAM" id="MobiDB-lite"/>
    </source>
</evidence>
<name>A0A3Q8IBJ1_LEIDO</name>
<evidence type="ECO:0000313" key="4">
    <source>
        <dbReference type="EMBL" id="AYU80684.1"/>
    </source>
</evidence>
<dbReference type="Pfam" id="PF16770">
    <property type="entry name" value="RTT107_BRCT_5"/>
    <property type="match status" value="1"/>
</dbReference>
<accession>A0A3Q8IBJ1</accession>
<feature type="compositionally biased region" description="Low complexity" evidence="2">
    <location>
        <begin position="712"/>
        <end position="733"/>
    </location>
</feature>
<dbReference type="CDD" id="cd00027">
    <property type="entry name" value="BRCT"/>
    <property type="match status" value="2"/>
</dbReference>
<gene>
    <name evidence="4" type="ORF">LdCL_290024800</name>
</gene>
<keyword evidence="1" id="KW-0677">Repeat</keyword>
<dbReference type="Proteomes" id="UP000274082">
    <property type="component" value="Chromosome 29"/>
</dbReference>
<feature type="domain" description="BRCT" evidence="3">
    <location>
        <begin position="335"/>
        <end position="409"/>
    </location>
</feature>
<feature type="domain" description="BRCT" evidence="3">
    <location>
        <begin position="895"/>
        <end position="1010"/>
    </location>
</feature>
<feature type="compositionally biased region" description="Polar residues" evidence="2">
    <location>
        <begin position="597"/>
        <end position="611"/>
    </location>
</feature>
<organism evidence="4 5">
    <name type="scientific">Leishmania donovani</name>
    <dbReference type="NCBI Taxonomy" id="5661"/>
    <lineage>
        <taxon>Eukaryota</taxon>
        <taxon>Discoba</taxon>
        <taxon>Euglenozoa</taxon>
        <taxon>Kinetoplastea</taxon>
        <taxon>Metakinetoplastina</taxon>
        <taxon>Trypanosomatida</taxon>
        <taxon>Trypanosomatidae</taxon>
        <taxon>Leishmaniinae</taxon>
        <taxon>Leishmania</taxon>
    </lineage>
</organism>
<feature type="compositionally biased region" description="Low complexity" evidence="2">
    <location>
        <begin position="233"/>
        <end position="250"/>
    </location>
</feature>
<protein>
    <recommendedName>
        <fullName evidence="3">BRCT domain-containing protein</fullName>
    </recommendedName>
</protein>
<dbReference type="OrthoDB" id="273147at2759"/>
<dbReference type="GO" id="GO:0033314">
    <property type="term" value="P:mitotic DNA replication checkpoint signaling"/>
    <property type="evidence" value="ECO:0007669"/>
    <property type="project" value="TreeGrafter"/>
</dbReference>
<feature type="region of interest" description="Disordered" evidence="2">
    <location>
        <begin position="812"/>
        <end position="837"/>
    </location>
</feature>
<dbReference type="SMART" id="SM00292">
    <property type="entry name" value="BRCT"/>
    <property type="match status" value="2"/>
</dbReference>
<dbReference type="SUPFAM" id="SSF52113">
    <property type="entry name" value="BRCT domain"/>
    <property type="match status" value="2"/>
</dbReference>
<dbReference type="AlphaFoldDB" id="A0A3Q8IBJ1"/>
<dbReference type="VEuPathDB" id="TriTrypDB:LdCL_290024800"/>
<feature type="region of interest" description="Disordered" evidence="2">
    <location>
        <begin position="712"/>
        <end position="741"/>
    </location>
</feature>
<dbReference type="VEuPathDB" id="TriTrypDB:LdBPK_291910.1"/>
<dbReference type="InterPro" id="IPR036420">
    <property type="entry name" value="BRCT_dom_sf"/>
</dbReference>
<feature type="region of interest" description="Disordered" evidence="2">
    <location>
        <begin position="207"/>
        <end position="288"/>
    </location>
</feature>
<sequence>MEVPATRPEVTTTGIYGEELNVVRQHLLRSELCWCGDLTSRTQVLVVGSVLCAASRKLSVARMRGLPCVSIEWATDGACAMESTHRFDIGHRLTGKEVCTTNLNHLERGRVQAVCGARRATYNSMLTRHCELLVASTAALSSILLPSLPTATSNDKVRFARKHGIPIIAMEEFVLLYATEQLSRHHLPPEDAVPGRVAHDASLLRASDRGSRASSSNAHTDVACEPKHRTGCSSTGASADSLSSSNGNGAPVCGSVRPSALPVRPATSTLRSSVASRGRSITSVRGPRHTAGTFRGCDSIMLSAVQPSLASSQLMPTASTAACASPPRMSRRPLADEFSDVVAYCSPPHRLTTQQHDLLSGMGVTVSPQLTPFTTHVLVLGDGVEECLYPRPGLQVVSWQWVTQCRLEQRRLSCLGFRVQCVFRPVLTFTGLAPADRHALLLALQRSGLPGKVQEALVLGGSGDGRYGSASSLPLEPEGNPYLPCNTTHLVVPRGQLLSSQKVAALAQHHYKHSSRPRPHSSAPLTSASACSLVGVDWVYRSIQQAQWLDADLFTLAIPTPEAFTFVKTVRANAARTAVPHSGQNSQESLSVRLRISQPSSASATATNLAMQTPALRQPSPSRCRCPRLQDAIEGGLEGGLGKPAVGGRVVEEREEEEEAASSQQPNTDVGRANDTASPPPPPHRARDDDDEEAGGESPLAAAAVRSALQAIHSTSPHPSAAPSRSARSPSATGKQEGGAPYARDDLAVTLHRHADPPLSSYAYLTTQCTPGFESLLGELEAAPPGTLFGASAVHASLYPRLLACTTANASAVSAPSGGDREGQVQRSGSCSATAPPTGADLCVEQRAFLRRTSAQPHVIHQQQQLLGRTMSDESQVIFYQMALDEDGGIAAAPPAALHGNPYAITEAVEDKRRAKAAMPSASCVAGAVTHVYPRSASTSAVFLITKDALKSDFDAFVDAFPHVQRTSKPEECTHFITAKPSKTEQFLCCLAAGRWILTPAYVTACAQAGYLVSEAPFEWSAEVAASLGCRSSVASLARGCRVQREASQLPFASWQVRVCCTNSARTASFLRVLRNGGCTSLEGATAAEVIAEFKERGSAPPSSTELVLADDAVFSERELEDFASRPASIACPIMRLEYLVQFLCAPDTPRSEMNLLHCGRPRKRSRTEAAATE</sequence>
<dbReference type="GO" id="GO:0007095">
    <property type="term" value="P:mitotic G2 DNA damage checkpoint signaling"/>
    <property type="evidence" value="ECO:0007669"/>
    <property type="project" value="TreeGrafter"/>
</dbReference>
<feature type="compositionally biased region" description="Polar residues" evidence="2">
    <location>
        <begin position="825"/>
        <end position="835"/>
    </location>
</feature>
<proteinExistence type="predicted"/>
<feature type="region of interest" description="Disordered" evidence="2">
    <location>
        <begin position="576"/>
        <end position="698"/>
    </location>
</feature>
<dbReference type="Gene3D" id="3.40.50.10190">
    <property type="entry name" value="BRCT domain"/>
    <property type="match status" value="3"/>
</dbReference>
<evidence type="ECO:0000259" key="3">
    <source>
        <dbReference type="SMART" id="SM00292"/>
    </source>
</evidence>
<feature type="compositionally biased region" description="Low complexity" evidence="2">
    <location>
        <begin position="616"/>
        <end position="630"/>
    </location>
</feature>
<feature type="compositionally biased region" description="Polar residues" evidence="2">
    <location>
        <begin position="266"/>
        <end position="283"/>
    </location>
</feature>
<keyword evidence="5" id="KW-1185">Reference proteome</keyword>
<reference evidence="4 5" key="1">
    <citation type="journal article" date="2018" name="Sci. Rep.">
        <title>A complete Leishmania donovani reference genome identifies novel genetic variations associated with virulence.</title>
        <authorList>
            <person name="Lypaczewski P."/>
            <person name="Hoshizaki J."/>
            <person name="Zhang W.-W."/>
            <person name="McCall L.-I."/>
            <person name="Torcivia-Rodriguez J."/>
            <person name="Simonyan V."/>
            <person name="Kaur A."/>
            <person name="Dewar K."/>
            <person name="Matlashewski G."/>
        </authorList>
    </citation>
    <scope>NUCLEOTIDE SEQUENCE [LARGE SCALE GENOMIC DNA]</scope>
    <source>
        <strain evidence="4 5">LdCL</strain>
    </source>
</reference>
<dbReference type="InterPro" id="IPR001357">
    <property type="entry name" value="BRCT_dom"/>
</dbReference>
<dbReference type="GO" id="GO:0006270">
    <property type="term" value="P:DNA replication initiation"/>
    <property type="evidence" value="ECO:0007669"/>
    <property type="project" value="TreeGrafter"/>
</dbReference>
<dbReference type="EMBL" id="CP029528">
    <property type="protein sequence ID" value="AYU80684.1"/>
    <property type="molecule type" value="Genomic_DNA"/>
</dbReference>
<dbReference type="VEuPathDB" id="TriTrypDB:LDHU3_29.2730"/>
<dbReference type="PANTHER" id="PTHR13561">
    <property type="entry name" value="DNA REPLICATION REGULATOR DPB11-RELATED"/>
    <property type="match status" value="1"/>
</dbReference>
<dbReference type="CDD" id="cd17738">
    <property type="entry name" value="BRCT_TopBP1_rpt7"/>
    <property type="match status" value="1"/>
</dbReference>